<feature type="domain" description="Acyltransferase 3" evidence="2">
    <location>
        <begin position="19"/>
        <end position="365"/>
    </location>
</feature>
<evidence type="ECO:0000313" key="4">
    <source>
        <dbReference type="Proteomes" id="UP000633509"/>
    </source>
</evidence>
<organism evidence="3 4">
    <name type="scientific">Nonomuraea angiospora</name>
    <dbReference type="NCBI Taxonomy" id="46172"/>
    <lineage>
        <taxon>Bacteria</taxon>
        <taxon>Bacillati</taxon>
        <taxon>Actinomycetota</taxon>
        <taxon>Actinomycetes</taxon>
        <taxon>Streptosporangiales</taxon>
        <taxon>Streptosporangiaceae</taxon>
        <taxon>Nonomuraea</taxon>
    </lineage>
</organism>
<comment type="caution">
    <text evidence="3">The sequence shown here is derived from an EMBL/GenBank/DDBJ whole genome shotgun (WGS) entry which is preliminary data.</text>
</comment>
<dbReference type="EMBL" id="JADBEK010000001">
    <property type="protein sequence ID" value="MBE1589316.1"/>
    <property type="molecule type" value="Genomic_DNA"/>
</dbReference>
<dbReference type="Proteomes" id="UP000633509">
    <property type="component" value="Unassembled WGS sequence"/>
</dbReference>
<accession>A0ABR9MAF5</accession>
<feature type="transmembrane region" description="Helical" evidence="1">
    <location>
        <begin position="254"/>
        <end position="271"/>
    </location>
</feature>
<feature type="transmembrane region" description="Helical" evidence="1">
    <location>
        <begin position="283"/>
        <end position="303"/>
    </location>
</feature>
<dbReference type="RefSeq" id="WP_192789376.1">
    <property type="nucleotide sequence ID" value="NZ_JADBEK010000001.1"/>
</dbReference>
<keyword evidence="1" id="KW-0812">Transmembrane</keyword>
<dbReference type="Pfam" id="PF01757">
    <property type="entry name" value="Acyl_transf_3"/>
    <property type="match status" value="1"/>
</dbReference>
<gene>
    <name evidence="3" type="ORF">H4W80_007574</name>
</gene>
<feature type="transmembrane region" description="Helical" evidence="1">
    <location>
        <begin position="323"/>
        <end position="340"/>
    </location>
</feature>
<dbReference type="PANTHER" id="PTHR36927">
    <property type="entry name" value="BLR4337 PROTEIN"/>
    <property type="match status" value="1"/>
</dbReference>
<dbReference type="InterPro" id="IPR050623">
    <property type="entry name" value="Glucan_succinyl_AcylTrfase"/>
</dbReference>
<keyword evidence="4" id="KW-1185">Reference proteome</keyword>
<reference evidence="3 4" key="1">
    <citation type="submission" date="2020-10" db="EMBL/GenBank/DDBJ databases">
        <title>Sequencing the genomes of 1000 actinobacteria strains.</title>
        <authorList>
            <person name="Klenk H.-P."/>
        </authorList>
    </citation>
    <scope>NUCLEOTIDE SEQUENCE [LARGE SCALE GENOMIC DNA]</scope>
    <source>
        <strain evidence="3 4">DSM 43173</strain>
    </source>
</reference>
<name>A0ABR9MAF5_9ACTN</name>
<evidence type="ECO:0000259" key="2">
    <source>
        <dbReference type="Pfam" id="PF01757"/>
    </source>
</evidence>
<feature type="transmembrane region" description="Helical" evidence="1">
    <location>
        <begin position="70"/>
        <end position="91"/>
    </location>
</feature>
<feature type="transmembrane region" description="Helical" evidence="1">
    <location>
        <begin position="225"/>
        <end position="242"/>
    </location>
</feature>
<feature type="transmembrane region" description="Helical" evidence="1">
    <location>
        <begin position="153"/>
        <end position="174"/>
    </location>
</feature>
<evidence type="ECO:0000256" key="1">
    <source>
        <dbReference type="SAM" id="Phobius"/>
    </source>
</evidence>
<feature type="transmembrane region" description="Helical" evidence="1">
    <location>
        <begin position="111"/>
        <end position="133"/>
    </location>
</feature>
<feature type="transmembrane region" description="Helical" evidence="1">
    <location>
        <begin position="26"/>
        <end position="50"/>
    </location>
</feature>
<dbReference type="InterPro" id="IPR002656">
    <property type="entry name" value="Acyl_transf_3_dom"/>
</dbReference>
<dbReference type="PANTHER" id="PTHR36927:SF4">
    <property type="entry name" value="BLR5718 PROTEIN"/>
    <property type="match status" value="1"/>
</dbReference>
<protein>
    <recommendedName>
        <fullName evidence="2">Acyltransferase 3 domain-containing protein</fullName>
    </recommendedName>
</protein>
<keyword evidence="1" id="KW-1133">Transmembrane helix</keyword>
<feature type="transmembrane region" description="Helical" evidence="1">
    <location>
        <begin position="352"/>
        <end position="372"/>
    </location>
</feature>
<evidence type="ECO:0000313" key="3">
    <source>
        <dbReference type="EMBL" id="MBE1589316.1"/>
    </source>
</evidence>
<proteinExistence type="predicted"/>
<sequence>MTAGHLTVDDATPAAGRLYFVDRVRVLLTVLVVLHHVALTYGSFALWYYHEPTMRTPPPPANEWGRLLDLFLLLNQTYFMGLFFLISAYFVPGAHDRKGAGRFLAERALRLGIPLLVTVFVVVPLAKLPLFRWEADRGPITFVDFYIRELEQGPAWFLATLLVFVAAYAAIRALRSAQRRPRTTRLRAPAVVGFAALLAVFGVVWRVWQPVERIPVLQLPVPEYLPQYVCMFVAGVLAYRRGWLTTISARATRWGFAAAALAAVTLLPVALGTPNASLPAQVAHGVFDGVFCAGMSLGILGLFSRRLAGPPTPFGRFLSGNAYAVYVFHAIVLVAVSVQLSGVPGGPLEKFALASLLSLPLCWGAAAVARALPYAKRVL</sequence>
<feature type="transmembrane region" description="Helical" evidence="1">
    <location>
        <begin position="186"/>
        <end position="205"/>
    </location>
</feature>
<keyword evidence="1" id="KW-0472">Membrane</keyword>